<dbReference type="EMBL" id="JBHUNP010000001">
    <property type="protein sequence ID" value="MFD2647660.1"/>
    <property type="molecule type" value="Genomic_DNA"/>
</dbReference>
<feature type="domain" description="GGDEF" evidence="3">
    <location>
        <begin position="334"/>
        <end position="465"/>
    </location>
</feature>
<keyword evidence="5" id="KW-1185">Reference proteome</keyword>
<dbReference type="CDD" id="cd01948">
    <property type="entry name" value="EAL"/>
    <property type="match status" value="1"/>
</dbReference>
<dbReference type="Pfam" id="PF05228">
    <property type="entry name" value="CHASE4"/>
    <property type="match status" value="1"/>
</dbReference>
<keyword evidence="1" id="KW-0812">Transmembrane</keyword>
<dbReference type="Pfam" id="PF00563">
    <property type="entry name" value="EAL"/>
    <property type="match status" value="1"/>
</dbReference>
<dbReference type="PROSITE" id="PS50883">
    <property type="entry name" value="EAL"/>
    <property type="match status" value="1"/>
</dbReference>
<dbReference type="Gene3D" id="3.20.20.450">
    <property type="entry name" value="EAL domain"/>
    <property type="match status" value="1"/>
</dbReference>
<evidence type="ECO:0000313" key="4">
    <source>
        <dbReference type="EMBL" id="MFD2647660.1"/>
    </source>
</evidence>
<dbReference type="InterPro" id="IPR000160">
    <property type="entry name" value="GGDEF_dom"/>
</dbReference>
<dbReference type="InterPro" id="IPR029787">
    <property type="entry name" value="Nucleotide_cyclase"/>
</dbReference>
<comment type="caution">
    <text evidence="4">The sequence shown here is derived from an EMBL/GenBank/DDBJ whole genome shotgun (WGS) entry which is preliminary data.</text>
</comment>
<dbReference type="InterPro" id="IPR052155">
    <property type="entry name" value="Biofilm_reg_signaling"/>
</dbReference>
<dbReference type="PANTHER" id="PTHR44757">
    <property type="entry name" value="DIGUANYLATE CYCLASE DGCP"/>
    <property type="match status" value="1"/>
</dbReference>
<dbReference type="SUPFAM" id="SSF55073">
    <property type="entry name" value="Nucleotide cyclase"/>
    <property type="match status" value="1"/>
</dbReference>
<dbReference type="InterPro" id="IPR035919">
    <property type="entry name" value="EAL_sf"/>
</dbReference>
<dbReference type="SMART" id="SM00052">
    <property type="entry name" value="EAL"/>
    <property type="match status" value="1"/>
</dbReference>
<dbReference type="Proteomes" id="UP001597521">
    <property type="component" value="Unassembled WGS sequence"/>
</dbReference>
<dbReference type="InterPro" id="IPR043128">
    <property type="entry name" value="Rev_trsase/Diguanyl_cyclase"/>
</dbReference>
<protein>
    <submittedName>
        <fullName evidence="4">Bifunctional diguanylate cyclase/phosphodiesterase</fullName>
    </submittedName>
</protein>
<dbReference type="InterPro" id="IPR007892">
    <property type="entry name" value="CHASE4"/>
</dbReference>
<dbReference type="SMART" id="SM00267">
    <property type="entry name" value="GGDEF"/>
    <property type="match status" value="1"/>
</dbReference>
<reference evidence="5" key="1">
    <citation type="journal article" date="2019" name="Int. J. Syst. Evol. Microbiol.">
        <title>The Global Catalogue of Microorganisms (GCM) 10K type strain sequencing project: providing services to taxonomists for standard genome sequencing and annotation.</title>
        <authorList>
            <consortium name="The Broad Institute Genomics Platform"/>
            <consortium name="The Broad Institute Genome Sequencing Center for Infectious Disease"/>
            <person name="Wu L."/>
            <person name="Ma J."/>
        </authorList>
    </citation>
    <scope>NUCLEOTIDE SEQUENCE [LARGE SCALE GENOMIC DNA]</scope>
    <source>
        <strain evidence="5">CCM 7427</strain>
    </source>
</reference>
<evidence type="ECO:0000313" key="5">
    <source>
        <dbReference type="Proteomes" id="UP001597521"/>
    </source>
</evidence>
<dbReference type="SUPFAM" id="SSF141868">
    <property type="entry name" value="EAL domain-like"/>
    <property type="match status" value="1"/>
</dbReference>
<dbReference type="PANTHER" id="PTHR44757:SF2">
    <property type="entry name" value="BIOFILM ARCHITECTURE MAINTENANCE PROTEIN MBAA"/>
    <property type="match status" value="1"/>
</dbReference>
<sequence length="731" mass="79743">MNSRPTLPRKIIYAMPALAMLLLVAVAAFGWWAASRIDDEAIAHETRAIRNGIAEVVDRIPTDQETVTVWDDAVLQVRVGDPVWIDDNLTAWVSDYYGHDYVFLLGADDQPLRAAAGGEAVGPEVFASFAALAPLVSDLRARMAETSEGLADSTAAVTGLGASDFILLDDGRVAAASVRPVIPSTDRVSQAPGSEAIHISVRLLDQDLLAEIADRYDIHDLTFEAGATTIADRAAIPVSNSAGRILGVLAWEPREPAFQLIRDTAPVMLGSVVMAGLGLLLLLGRLRSTSNQLETTQARASFLAFHDPLTGIPNRALFEDRLEQALANARRTGSSLAVHYIDLDHFKHVNDTLGHPAGDQLIRQAARRLCDLVEEVDTVARLGGDEFAVIQFETTHPEAEEMSQRIVAALEEPFELDGHTARCGGSVGVVVTDASQSPEEILRQADIALYEAKGNGRGRAQLFAGELGDAVRERRMLELDLRMALLNDTGLELVYQPIFEASTGEMAGAEALVRWEHATRGRMSPATFIPLAEERGLIDMLGFWVMRQACAYAVATGLPWVAVNVSPVQFRDERFAERVFEILAETGLKPKRLELEITEGLLLQNSPMVQETLRHLRASGIRVALDDFGTGYSSISYLRNHGVDKLKIDQSFTAQLGKDAEIESIMRSIIDLGRAMHMKVTAEGVETEQQQQMLQEMGCNQLQGYLLSRPLTSERLAEQFAAAGSPAVRRA</sequence>
<dbReference type="PROSITE" id="PS50887">
    <property type="entry name" value="GGDEF"/>
    <property type="match status" value="1"/>
</dbReference>
<evidence type="ECO:0000259" key="3">
    <source>
        <dbReference type="PROSITE" id="PS50887"/>
    </source>
</evidence>
<dbReference type="NCBIfam" id="TIGR00254">
    <property type="entry name" value="GGDEF"/>
    <property type="match status" value="1"/>
</dbReference>
<accession>A0ABW5QJ20</accession>
<evidence type="ECO:0000259" key="2">
    <source>
        <dbReference type="PROSITE" id="PS50883"/>
    </source>
</evidence>
<gene>
    <name evidence="4" type="ORF">ACFSX5_07650</name>
</gene>
<dbReference type="RefSeq" id="WP_386832681.1">
    <property type="nucleotide sequence ID" value="NZ_JBHUNP010000001.1"/>
</dbReference>
<keyword evidence="1" id="KW-0472">Membrane</keyword>
<organism evidence="4 5">
    <name type="scientific">Devosia albogilva</name>
    <dbReference type="NCBI Taxonomy" id="429726"/>
    <lineage>
        <taxon>Bacteria</taxon>
        <taxon>Pseudomonadati</taxon>
        <taxon>Pseudomonadota</taxon>
        <taxon>Alphaproteobacteria</taxon>
        <taxon>Hyphomicrobiales</taxon>
        <taxon>Devosiaceae</taxon>
        <taxon>Devosia</taxon>
    </lineage>
</organism>
<name>A0ABW5QJ20_9HYPH</name>
<dbReference type="CDD" id="cd01949">
    <property type="entry name" value="GGDEF"/>
    <property type="match status" value="1"/>
</dbReference>
<evidence type="ECO:0000256" key="1">
    <source>
        <dbReference type="SAM" id="Phobius"/>
    </source>
</evidence>
<keyword evidence="1" id="KW-1133">Transmembrane helix</keyword>
<dbReference type="Gene3D" id="3.30.70.270">
    <property type="match status" value="1"/>
</dbReference>
<proteinExistence type="predicted"/>
<feature type="domain" description="EAL" evidence="2">
    <location>
        <begin position="474"/>
        <end position="724"/>
    </location>
</feature>
<feature type="transmembrane region" description="Helical" evidence="1">
    <location>
        <begin position="12"/>
        <end position="34"/>
    </location>
</feature>
<dbReference type="InterPro" id="IPR001633">
    <property type="entry name" value="EAL_dom"/>
</dbReference>
<dbReference type="Pfam" id="PF00990">
    <property type="entry name" value="GGDEF"/>
    <property type="match status" value="1"/>
</dbReference>